<dbReference type="Proteomes" id="UP000546200">
    <property type="component" value="Unassembled WGS sequence"/>
</dbReference>
<keyword evidence="1" id="KW-0472">Membrane</keyword>
<evidence type="ECO:0000256" key="1">
    <source>
        <dbReference type="SAM" id="Phobius"/>
    </source>
</evidence>
<comment type="caution">
    <text evidence="3">The sequence shown here is derived from an EMBL/GenBank/DDBJ whole genome shotgun (WGS) entry which is preliminary data.</text>
</comment>
<evidence type="ECO:0000259" key="2">
    <source>
        <dbReference type="Pfam" id="PF01757"/>
    </source>
</evidence>
<feature type="transmembrane region" description="Helical" evidence="1">
    <location>
        <begin position="112"/>
        <end position="134"/>
    </location>
</feature>
<keyword evidence="1" id="KW-1133">Transmembrane helix</keyword>
<dbReference type="RefSeq" id="WP_184056099.1">
    <property type="nucleotide sequence ID" value="NZ_JACIJK010000004.1"/>
</dbReference>
<dbReference type="AlphaFoldDB" id="A0A7W9BCC4"/>
<keyword evidence="1" id="KW-0812">Transmembrane</keyword>
<dbReference type="PANTHER" id="PTHR23028:SF134">
    <property type="entry name" value="PUTATIVE (AFU_ORTHOLOGUE AFUA_4G08520)-RELATED"/>
    <property type="match status" value="1"/>
</dbReference>
<dbReference type="Pfam" id="PF01757">
    <property type="entry name" value="Acyl_transf_3"/>
    <property type="match status" value="1"/>
</dbReference>
<feature type="transmembrane region" description="Helical" evidence="1">
    <location>
        <begin position="229"/>
        <end position="246"/>
    </location>
</feature>
<gene>
    <name evidence="3" type="ORF">FHS94_001448</name>
</gene>
<feature type="transmembrane region" description="Helical" evidence="1">
    <location>
        <begin position="197"/>
        <end position="217"/>
    </location>
</feature>
<evidence type="ECO:0000313" key="4">
    <source>
        <dbReference type="Proteomes" id="UP000546200"/>
    </source>
</evidence>
<protein>
    <submittedName>
        <fullName evidence="3">Peptidoglycan/LPS O-acetylase OafA/YrhL</fullName>
    </submittedName>
</protein>
<dbReference type="PANTHER" id="PTHR23028">
    <property type="entry name" value="ACETYLTRANSFERASE"/>
    <property type="match status" value="1"/>
</dbReference>
<feature type="transmembrane region" description="Helical" evidence="1">
    <location>
        <begin position="252"/>
        <end position="269"/>
    </location>
</feature>
<dbReference type="EMBL" id="JACIJK010000004">
    <property type="protein sequence ID" value="MBB5714612.1"/>
    <property type="molecule type" value="Genomic_DNA"/>
</dbReference>
<proteinExistence type="predicted"/>
<feature type="transmembrane region" description="Helical" evidence="1">
    <location>
        <begin position="146"/>
        <end position="163"/>
    </location>
</feature>
<organism evidence="3 4">
    <name type="scientific">Sphingomonas aerophila</name>
    <dbReference type="NCBI Taxonomy" id="1344948"/>
    <lineage>
        <taxon>Bacteria</taxon>
        <taxon>Pseudomonadati</taxon>
        <taxon>Pseudomonadota</taxon>
        <taxon>Alphaproteobacteria</taxon>
        <taxon>Sphingomonadales</taxon>
        <taxon>Sphingomonadaceae</taxon>
        <taxon>Sphingomonas</taxon>
    </lineage>
</organism>
<dbReference type="GO" id="GO:0016747">
    <property type="term" value="F:acyltransferase activity, transferring groups other than amino-acyl groups"/>
    <property type="evidence" value="ECO:0007669"/>
    <property type="project" value="InterPro"/>
</dbReference>
<sequence length="373" mass="40701">MPRPSRSGRLLWLDGARGIAAIAVMCYHYEELVHVGPLLSSAYLAVDLFFMMSGFVLSHSYEAKLRSCRLPTGKYMLSRAIRLYPTFLIALALGAAYYGSKIILRTSDAPDLSALLSILSRNLFFLPVTAGTVVPTGMYPLAPSSWSLATEVIASILYGMFLARASTTLLVGFAVVFGAVFLADVAAFGSFDLGWGLANFVPGIFRTLFEFTIGILLYRFSSYSSAKRWLSPAVLLAGVTGVLVLVTSPSFLVIGLCCYLLFPAFILSAEGRAVTGVMETAFHELGRVSYAVYLLHTPMFLWGTGIFKFVTRQESLANASWLGWALIVSTIAASYVVARFIDEPARAWLNARTRPRTQSLGALAARAEWDRVS</sequence>
<feature type="transmembrane region" description="Helical" evidence="1">
    <location>
        <begin position="170"/>
        <end position="191"/>
    </location>
</feature>
<feature type="transmembrane region" description="Helical" evidence="1">
    <location>
        <begin position="290"/>
        <end position="309"/>
    </location>
</feature>
<feature type="transmembrane region" description="Helical" evidence="1">
    <location>
        <begin position="321"/>
        <end position="341"/>
    </location>
</feature>
<dbReference type="InterPro" id="IPR050879">
    <property type="entry name" value="Acyltransferase_3"/>
</dbReference>
<name>A0A7W9BCC4_9SPHN</name>
<reference evidence="3 4" key="1">
    <citation type="submission" date="2020-08" db="EMBL/GenBank/DDBJ databases">
        <title>Genomic Encyclopedia of Type Strains, Phase IV (KMG-IV): sequencing the most valuable type-strain genomes for metagenomic binning, comparative biology and taxonomic classification.</title>
        <authorList>
            <person name="Goeker M."/>
        </authorList>
    </citation>
    <scope>NUCLEOTIDE SEQUENCE [LARGE SCALE GENOMIC DNA]</scope>
    <source>
        <strain evidence="3 4">DSM 100044</strain>
    </source>
</reference>
<feature type="transmembrane region" description="Helical" evidence="1">
    <location>
        <begin position="81"/>
        <end position="100"/>
    </location>
</feature>
<evidence type="ECO:0000313" key="3">
    <source>
        <dbReference type="EMBL" id="MBB5714612.1"/>
    </source>
</evidence>
<dbReference type="InterPro" id="IPR002656">
    <property type="entry name" value="Acyl_transf_3_dom"/>
</dbReference>
<keyword evidence="4" id="KW-1185">Reference proteome</keyword>
<feature type="transmembrane region" description="Helical" evidence="1">
    <location>
        <begin position="41"/>
        <end position="61"/>
    </location>
</feature>
<feature type="domain" description="Acyltransferase 3" evidence="2">
    <location>
        <begin position="11"/>
        <end position="338"/>
    </location>
</feature>
<accession>A0A7W9BCC4</accession>